<dbReference type="CDD" id="cd03116">
    <property type="entry name" value="MobB"/>
    <property type="match status" value="1"/>
</dbReference>
<dbReference type="RefSeq" id="WP_348029330.1">
    <property type="nucleotide sequence ID" value="NZ_CP129113.1"/>
</dbReference>
<accession>A0ABY9KXF8</accession>
<name>A0ABY9KXF8_9BACI</name>
<dbReference type="EMBL" id="CP129113">
    <property type="protein sequence ID" value="WLV25539.1"/>
    <property type="molecule type" value="Genomic_DNA"/>
</dbReference>
<reference evidence="2" key="1">
    <citation type="submission" date="2023-06" db="EMBL/GenBank/DDBJ databases">
        <title>A Treasure from Seagulls: Isolation and Description of Aciduricobacillus qingdaonensis gen. nov., sp. nov., a Rare Obligately Uric Acid-utilizing Member in the Family Bacillaceae.</title>
        <authorList>
            <person name="Liu W."/>
            <person name="Wang B."/>
        </authorList>
    </citation>
    <scope>NUCLEOTIDE SEQUENCE</scope>
    <source>
        <strain evidence="2">44XB</strain>
    </source>
</reference>
<dbReference type="SUPFAM" id="SSF52540">
    <property type="entry name" value="P-loop containing nucleoside triphosphate hydrolases"/>
    <property type="match status" value="1"/>
</dbReference>
<dbReference type="Proteomes" id="UP001180087">
    <property type="component" value="Chromosome"/>
</dbReference>
<evidence type="ECO:0000259" key="1">
    <source>
        <dbReference type="Pfam" id="PF03205"/>
    </source>
</evidence>
<keyword evidence="3" id="KW-1185">Reference proteome</keyword>
<dbReference type="InterPro" id="IPR027417">
    <property type="entry name" value="P-loop_NTPase"/>
</dbReference>
<proteinExistence type="predicted"/>
<feature type="domain" description="Molybdopterin-guanine dinucleotide biosynthesis protein B (MobB)" evidence="1">
    <location>
        <begin position="15"/>
        <end position="135"/>
    </location>
</feature>
<dbReference type="PANTHER" id="PTHR40072:SF1">
    <property type="entry name" value="MOLYBDOPTERIN-GUANINE DINUCLEOTIDE BIOSYNTHESIS ADAPTER PROTEIN"/>
    <property type="match status" value="1"/>
</dbReference>
<dbReference type="InterPro" id="IPR004435">
    <property type="entry name" value="MobB_dom"/>
</dbReference>
<evidence type="ECO:0000313" key="3">
    <source>
        <dbReference type="Proteomes" id="UP001180087"/>
    </source>
</evidence>
<dbReference type="Gene3D" id="3.40.50.300">
    <property type="entry name" value="P-loop containing nucleotide triphosphate hydrolases"/>
    <property type="match status" value="1"/>
</dbReference>
<dbReference type="NCBIfam" id="TIGR00176">
    <property type="entry name" value="mobB"/>
    <property type="match status" value="1"/>
</dbReference>
<protein>
    <submittedName>
        <fullName evidence="2">Molybdopterin-guanine dinucleotide biosynthesis protein B</fullName>
    </submittedName>
</protein>
<gene>
    <name evidence="2" type="primary">mobB</name>
    <name evidence="2" type="ORF">QR721_04840</name>
</gene>
<sequence length="178" mass="19886">MERKGMKMVRGKIPVFQIVGYKNSGKTTLMEWLVEQLALSGIRAGTIKHHGHGGKPARSENTDSSRFLKAGADCSAVVGDGEWQLILSESMPLTLEQMIEMQKMLGADLILIEGFKNEHYPKIVMLRGEGDMQLLQLDNVIGAGGWQRPSLSNEELLAFSLENFEEYSKDVMELLMSR</sequence>
<dbReference type="InterPro" id="IPR052539">
    <property type="entry name" value="MGD_biosynthesis_adapter"/>
</dbReference>
<dbReference type="Pfam" id="PF03205">
    <property type="entry name" value="MobB"/>
    <property type="match status" value="1"/>
</dbReference>
<organism evidence="2 3">
    <name type="scientific">Aciduricibacillus chroicocephali</name>
    <dbReference type="NCBI Taxonomy" id="3054939"/>
    <lineage>
        <taxon>Bacteria</taxon>
        <taxon>Bacillati</taxon>
        <taxon>Bacillota</taxon>
        <taxon>Bacilli</taxon>
        <taxon>Bacillales</taxon>
        <taxon>Bacillaceae</taxon>
        <taxon>Aciduricibacillus</taxon>
    </lineage>
</organism>
<evidence type="ECO:0000313" key="2">
    <source>
        <dbReference type="EMBL" id="WLV25539.1"/>
    </source>
</evidence>
<dbReference type="PANTHER" id="PTHR40072">
    <property type="entry name" value="MOLYBDOPTERIN-GUANINE DINUCLEOTIDE BIOSYNTHESIS ADAPTER PROTEIN-RELATED"/>
    <property type="match status" value="1"/>
</dbReference>